<feature type="transmembrane region" description="Helical" evidence="1">
    <location>
        <begin position="65"/>
        <end position="84"/>
    </location>
</feature>
<keyword evidence="1" id="KW-1133">Transmembrane helix</keyword>
<evidence type="ECO:0000256" key="1">
    <source>
        <dbReference type="SAM" id="Phobius"/>
    </source>
</evidence>
<comment type="caution">
    <text evidence="2">The sequence shown here is derived from an EMBL/GenBank/DDBJ whole genome shotgun (WGS) entry which is preliminary data.</text>
</comment>
<proteinExistence type="predicted"/>
<keyword evidence="3" id="KW-1185">Reference proteome</keyword>
<dbReference type="EMBL" id="JAPFQI010000028">
    <property type="protein sequence ID" value="MCW8088172.1"/>
    <property type="molecule type" value="Genomic_DNA"/>
</dbReference>
<keyword evidence="1" id="KW-0472">Membrane</keyword>
<keyword evidence="1" id="KW-0812">Transmembrane</keyword>
<organism evidence="2 3">
    <name type="scientific">Sabulicella glaciei</name>
    <dbReference type="NCBI Taxonomy" id="2984948"/>
    <lineage>
        <taxon>Bacteria</taxon>
        <taxon>Pseudomonadati</taxon>
        <taxon>Pseudomonadota</taxon>
        <taxon>Alphaproteobacteria</taxon>
        <taxon>Acetobacterales</taxon>
        <taxon>Acetobacteraceae</taxon>
        <taxon>Sabulicella</taxon>
    </lineage>
</organism>
<feature type="transmembrane region" description="Helical" evidence="1">
    <location>
        <begin position="96"/>
        <end position="114"/>
    </location>
</feature>
<feature type="transmembrane region" description="Helical" evidence="1">
    <location>
        <begin position="29"/>
        <end position="53"/>
    </location>
</feature>
<evidence type="ECO:0000313" key="3">
    <source>
        <dbReference type="Proteomes" id="UP001526430"/>
    </source>
</evidence>
<sequence length="158" mass="16613">MEPLLQALEGWPVAAALRRSEVLYPLVNAAHILGIGLLIGAIATLDLRVLGVFRHTPLPVLGPPLVRMAAAGLGLALATGFLLFSVRPTAYVANPAFLVKLGLILAGLLNVLALRLGTGWKRALAGEGTGRPLRFAAGLSLLVWISALLAGRWIAFLE</sequence>
<dbReference type="RefSeq" id="WP_301592373.1">
    <property type="nucleotide sequence ID" value="NZ_JAPFQI010000028.1"/>
</dbReference>
<evidence type="ECO:0000313" key="2">
    <source>
        <dbReference type="EMBL" id="MCW8088172.1"/>
    </source>
</evidence>
<feature type="transmembrane region" description="Helical" evidence="1">
    <location>
        <begin position="135"/>
        <end position="155"/>
    </location>
</feature>
<reference evidence="2 3" key="1">
    <citation type="submission" date="2022-10" db="EMBL/GenBank/DDBJ databases">
        <title>Roseococcus glaciei nov., sp. nov., isolated from glacier.</title>
        <authorList>
            <person name="Liu Q."/>
            <person name="Xin Y.-H."/>
        </authorList>
    </citation>
    <scope>NUCLEOTIDE SEQUENCE [LARGE SCALE GENOMIC DNA]</scope>
    <source>
        <strain evidence="2 3">MDT2-1-1</strain>
    </source>
</reference>
<dbReference type="Proteomes" id="UP001526430">
    <property type="component" value="Unassembled WGS sequence"/>
</dbReference>
<gene>
    <name evidence="2" type="ORF">OF850_21485</name>
</gene>
<accession>A0ABT3P181</accession>
<protein>
    <submittedName>
        <fullName evidence="2">DUF2214 domain-containing protein</fullName>
    </submittedName>
</protein>
<name>A0ABT3P181_9PROT</name>